<evidence type="ECO:0008006" key="3">
    <source>
        <dbReference type="Google" id="ProtNLM"/>
    </source>
</evidence>
<gene>
    <name evidence="1" type="ORF">RRF57_012371</name>
</gene>
<comment type="caution">
    <text evidence="1">The sequence shown here is derived from an EMBL/GenBank/DDBJ whole genome shotgun (WGS) entry which is preliminary data.</text>
</comment>
<protein>
    <recommendedName>
        <fullName evidence="3">Aminoglycoside phosphotransferase domain-containing protein</fullName>
    </recommendedName>
</protein>
<organism evidence="1 2">
    <name type="scientific">Xylaria bambusicola</name>
    <dbReference type="NCBI Taxonomy" id="326684"/>
    <lineage>
        <taxon>Eukaryota</taxon>
        <taxon>Fungi</taxon>
        <taxon>Dikarya</taxon>
        <taxon>Ascomycota</taxon>
        <taxon>Pezizomycotina</taxon>
        <taxon>Sordariomycetes</taxon>
        <taxon>Xylariomycetidae</taxon>
        <taxon>Xylariales</taxon>
        <taxon>Xylariaceae</taxon>
        <taxon>Xylaria</taxon>
    </lineage>
</organism>
<reference evidence="1 2" key="1">
    <citation type="submission" date="2023-10" db="EMBL/GenBank/DDBJ databases">
        <title>Draft genome sequence of Xylaria bambusicola isolate GMP-LS, the root and basal stem rot pathogen of sugarcane in Indonesia.</title>
        <authorList>
            <person name="Selvaraj P."/>
            <person name="Muralishankar V."/>
            <person name="Muruganantham S."/>
            <person name="Sp S."/>
            <person name="Haryani S."/>
            <person name="Lau K.J.X."/>
            <person name="Naqvi N.I."/>
        </authorList>
    </citation>
    <scope>NUCLEOTIDE SEQUENCE [LARGE SCALE GENOMIC DNA]</scope>
    <source>
        <strain evidence="1">GMP-LS</strain>
    </source>
</reference>
<dbReference type="SUPFAM" id="SSF56112">
    <property type="entry name" value="Protein kinase-like (PK-like)"/>
    <property type="match status" value="1"/>
</dbReference>
<dbReference type="AlphaFoldDB" id="A0AAN7V439"/>
<dbReference type="InterPro" id="IPR011009">
    <property type="entry name" value="Kinase-like_dom_sf"/>
</dbReference>
<keyword evidence="2" id="KW-1185">Reference proteome</keyword>
<dbReference type="Proteomes" id="UP001305414">
    <property type="component" value="Unassembled WGS sequence"/>
</dbReference>
<evidence type="ECO:0000313" key="1">
    <source>
        <dbReference type="EMBL" id="KAK5636659.1"/>
    </source>
</evidence>
<proteinExistence type="predicted"/>
<name>A0AAN7V439_9PEZI</name>
<sequence length="73" mass="8133">MGATDHPNEAAVLRFIKTNTTIPVPEVFSSDWGRVTMEYVDGQTLKQAWPVLTPDQRSDILDQVSSLEPFTSP</sequence>
<dbReference type="EMBL" id="JAWHQM010000074">
    <property type="protein sequence ID" value="KAK5636659.1"/>
    <property type="molecule type" value="Genomic_DNA"/>
</dbReference>
<accession>A0AAN7V439</accession>
<evidence type="ECO:0000313" key="2">
    <source>
        <dbReference type="Proteomes" id="UP001305414"/>
    </source>
</evidence>